<dbReference type="SMART" id="SM00184">
    <property type="entry name" value="RING"/>
    <property type="match status" value="1"/>
</dbReference>
<keyword evidence="4" id="KW-0677">Repeat</keyword>
<proteinExistence type="predicted"/>
<keyword evidence="6 7" id="KW-0862">Zinc</keyword>
<dbReference type="PANTHER" id="PTHR10131">
    <property type="entry name" value="TNF RECEPTOR ASSOCIATED FACTOR"/>
    <property type="match status" value="1"/>
</dbReference>
<evidence type="ECO:0000259" key="11">
    <source>
        <dbReference type="PROSITE" id="PS50145"/>
    </source>
</evidence>
<accession>A0ABN8PTG4</accession>
<evidence type="ECO:0000256" key="5">
    <source>
        <dbReference type="ARBA" id="ARBA00022771"/>
    </source>
</evidence>
<dbReference type="PROSITE" id="PS00518">
    <property type="entry name" value="ZF_RING_1"/>
    <property type="match status" value="1"/>
</dbReference>
<feature type="zinc finger region" description="TRAF-type" evidence="7">
    <location>
        <begin position="112"/>
        <end position="155"/>
    </location>
</feature>
<name>A0ABN8PTG4_9CNID</name>
<dbReference type="InterPro" id="IPR013083">
    <property type="entry name" value="Znf_RING/FYVE/PHD"/>
</dbReference>
<dbReference type="PANTHER" id="PTHR10131:SF94">
    <property type="entry name" value="TNF RECEPTOR-ASSOCIATED FACTOR 4"/>
    <property type="match status" value="1"/>
</dbReference>
<feature type="domain" description="MATH" evidence="10">
    <location>
        <begin position="322"/>
        <end position="470"/>
    </location>
</feature>
<dbReference type="SUPFAM" id="SSF57850">
    <property type="entry name" value="RING/U-box"/>
    <property type="match status" value="1"/>
</dbReference>
<dbReference type="PROSITE" id="PS50145">
    <property type="entry name" value="ZF_TRAF"/>
    <property type="match status" value="2"/>
</dbReference>
<dbReference type="InterPro" id="IPR049342">
    <property type="entry name" value="TRAF1-6_MATH_dom"/>
</dbReference>
<dbReference type="EMBL" id="CALNXK010000088">
    <property type="protein sequence ID" value="CAH3150046.1"/>
    <property type="molecule type" value="Genomic_DNA"/>
</dbReference>
<evidence type="ECO:0000313" key="13">
    <source>
        <dbReference type="Proteomes" id="UP001159405"/>
    </source>
</evidence>
<gene>
    <name evidence="12" type="ORF">PLOB_00047216</name>
</gene>
<reference evidence="12 13" key="1">
    <citation type="submission" date="2022-05" db="EMBL/GenBank/DDBJ databases">
        <authorList>
            <consortium name="Genoscope - CEA"/>
            <person name="William W."/>
        </authorList>
    </citation>
    <scope>NUCLEOTIDE SEQUENCE [LARGE SCALE GENOMIC DNA]</scope>
</reference>
<feature type="domain" description="TRAF-type" evidence="11">
    <location>
        <begin position="167"/>
        <end position="223"/>
    </location>
</feature>
<evidence type="ECO:0000313" key="12">
    <source>
        <dbReference type="EMBL" id="CAH3150046.1"/>
    </source>
</evidence>
<dbReference type="PROSITE" id="PS50144">
    <property type="entry name" value="MATH"/>
    <property type="match status" value="1"/>
</dbReference>
<evidence type="ECO:0000256" key="6">
    <source>
        <dbReference type="ARBA" id="ARBA00022833"/>
    </source>
</evidence>
<dbReference type="Gene3D" id="3.30.40.10">
    <property type="entry name" value="Zinc/RING finger domain, C3HC4 (zinc finger)"/>
    <property type="match status" value="3"/>
</dbReference>
<dbReference type="InterPro" id="IPR001841">
    <property type="entry name" value="Znf_RING"/>
</dbReference>
<feature type="coiled-coil region" evidence="8">
    <location>
        <begin position="245"/>
        <end position="272"/>
    </location>
</feature>
<protein>
    <recommendedName>
        <fullName evidence="14">TNF receptor-associated factor</fullName>
    </recommendedName>
</protein>
<sequence>MAGYKEIFVNSLDEDVKCCFCHLPLREPVQTRCGHRLCRECLEELTQSTTKDEKSDNDDLFSFTCPVDNVKLDYSMDTFLDKATERKILSLIIRCPNGSCEWTGTLGEKEKHLDYCLLLVVSCTNENCKESMVRKDLDEHVTVTCQWRMIHCSYCSVPLAKYYEEEHINVCAKYLVECPNACGEAMLREKITDHTENDCPLEIVACPYVHMGCDLKTKRNQVESHLQSATSKHLDLACLNLLSTQEKFREKTSKLEEKVSGLEKQIIEMKKVNSFLFKKIVSLSTTHESVHDEKVSSTPIVPSISGFKLPGERMEFNFMNVTPQLSWKISGITEMLKPPEPYGKTELQSEPFYSSINGYKMKVSFYPRGTKSNKNGYLSLFLVIMKGEYDEALSWPFRHKVVFTLIDQKREPEKRSDFSMELIPDPSKHAKSCAKPTQVENARFGFSRFHLIFPLWTYILDDCLLLEVRIIRIKHD</sequence>
<dbReference type="InterPro" id="IPR001293">
    <property type="entry name" value="Znf_TRAF"/>
</dbReference>
<feature type="domain" description="RING-type" evidence="9">
    <location>
        <begin position="18"/>
        <end position="69"/>
    </location>
</feature>
<keyword evidence="3 7" id="KW-0479">Metal-binding</keyword>
<evidence type="ECO:0000256" key="1">
    <source>
        <dbReference type="ARBA" id="ARBA00004496"/>
    </source>
</evidence>
<dbReference type="SUPFAM" id="SSF49599">
    <property type="entry name" value="TRAF domain-like"/>
    <property type="match status" value="3"/>
</dbReference>
<evidence type="ECO:0000256" key="8">
    <source>
        <dbReference type="SAM" id="Coils"/>
    </source>
</evidence>
<feature type="domain" description="TRAF-type" evidence="11">
    <location>
        <begin position="112"/>
        <end position="155"/>
    </location>
</feature>
<dbReference type="PIRSF" id="PIRSF015614">
    <property type="entry name" value="TRAF"/>
    <property type="match status" value="1"/>
</dbReference>
<dbReference type="Gene3D" id="2.60.210.10">
    <property type="entry name" value="Apoptosis, Tumor Necrosis Factor Receptor Associated Protein 2, Chain A"/>
    <property type="match status" value="1"/>
</dbReference>
<dbReference type="SMART" id="SM00061">
    <property type="entry name" value="MATH"/>
    <property type="match status" value="1"/>
</dbReference>
<keyword evidence="13" id="KW-1185">Reference proteome</keyword>
<dbReference type="InterPro" id="IPR002083">
    <property type="entry name" value="MATH/TRAF_dom"/>
</dbReference>
<evidence type="ECO:0000259" key="9">
    <source>
        <dbReference type="PROSITE" id="PS50089"/>
    </source>
</evidence>
<evidence type="ECO:0000256" key="2">
    <source>
        <dbReference type="ARBA" id="ARBA00022490"/>
    </source>
</evidence>
<evidence type="ECO:0000256" key="3">
    <source>
        <dbReference type="ARBA" id="ARBA00022723"/>
    </source>
</evidence>
<comment type="caution">
    <text evidence="12">The sequence shown here is derived from an EMBL/GenBank/DDBJ whole genome shotgun (WGS) entry which is preliminary data.</text>
</comment>
<dbReference type="InterPro" id="IPR008974">
    <property type="entry name" value="TRAF-like"/>
</dbReference>
<feature type="zinc finger region" description="TRAF-type" evidence="7">
    <location>
        <begin position="167"/>
        <end position="223"/>
    </location>
</feature>
<dbReference type="Pfam" id="PF21355">
    <property type="entry name" value="TRAF-mep_MATH"/>
    <property type="match status" value="1"/>
</dbReference>
<dbReference type="InterPro" id="IPR017907">
    <property type="entry name" value="Znf_RING_CS"/>
</dbReference>
<evidence type="ECO:0000256" key="7">
    <source>
        <dbReference type="PROSITE-ProRule" id="PRU00207"/>
    </source>
</evidence>
<comment type="subcellular location">
    <subcellularLocation>
        <location evidence="1">Cytoplasm</location>
    </subcellularLocation>
</comment>
<evidence type="ECO:0008006" key="14">
    <source>
        <dbReference type="Google" id="ProtNLM"/>
    </source>
</evidence>
<dbReference type="InterPro" id="IPR012227">
    <property type="entry name" value="TNF_rcpt-assoc_TRAF_met"/>
</dbReference>
<dbReference type="Proteomes" id="UP001159405">
    <property type="component" value="Unassembled WGS sequence"/>
</dbReference>
<evidence type="ECO:0000256" key="4">
    <source>
        <dbReference type="ARBA" id="ARBA00022737"/>
    </source>
</evidence>
<keyword evidence="2" id="KW-0963">Cytoplasm</keyword>
<keyword evidence="8" id="KW-0175">Coiled coil</keyword>
<keyword evidence="5 7" id="KW-0863">Zinc-finger</keyword>
<dbReference type="PROSITE" id="PS50089">
    <property type="entry name" value="ZF_RING_2"/>
    <property type="match status" value="1"/>
</dbReference>
<organism evidence="12 13">
    <name type="scientific">Porites lobata</name>
    <dbReference type="NCBI Taxonomy" id="104759"/>
    <lineage>
        <taxon>Eukaryota</taxon>
        <taxon>Metazoa</taxon>
        <taxon>Cnidaria</taxon>
        <taxon>Anthozoa</taxon>
        <taxon>Hexacorallia</taxon>
        <taxon>Scleractinia</taxon>
        <taxon>Fungiina</taxon>
        <taxon>Poritidae</taxon>
        <taxon>Porites</taxon>
    </lineage>
</organism>
<evidence type="ECO:0000259" key="10">
    <source>
        <dbReference type="PROSITE" id="PS50144"/>
    </source>
</evidence>
<dbReference type="Pfam" id="PF02176">
    <property type="entry name" value="zf-TRAF"/>
    <property type="match status" value="2"/>
</dbReference>